<dbReference type="PANTHER" id="PTHR11477">
    <property type="entry name" value="TRANSCRIPTION FACTOR S-II ZINC FINGER DOMAIN-CONTAINING PROTEIN"/>
    <property type="match status" value="1"/>
</dbReference>
<dbReference type="AlphaFoldDB" id="A0A1R3J561"/>
<keyword evidence="3 6" id="KW-0863">Zinc-finger</keyword>
<evidence type="ECO:0000256" key="3">
    <source>
        <dbReference type="ARBA" id="ARBA00022771"/>
    </source>
</evidence>
<dbReference type="InterPro" id="IPR003618">
    <property type="entry name" value="TFIIS_cen_dom"/>
</dbReference>
<keyword evidence="5 7" id="KW-0539">Nucleus</keyword>
<dbReference type="PANTHER" id="PTHR11477:SF0">
    <property type="entry name" value="IP08861P-RELATED"/>
    <property type="match status" value="1"/>
</dbReference>
<dbReference type="InterPro" id="IPR035100">
    <property type="entry name" value="TF_IIS-typ"/>
</dbReference>
<dbReference type="Gene3D" id="2.20.25.10">
    <property type="match status" value="1"/>
</dbReference>
<dbReference type="Gene3D" id="1.10.472.30">
    <property type="entry name" value="Transcription elongation factor S-II, central domain"/>
    <property type="match status" value="1"/>
</dbReference>
<dbReference type="InterPro" id="IPR035441">
    <property type="entry name" value="TFIIS/LEDGF_dom_sf"/>
</dbReference>
<dbReference type="PROSITE" id="PS51133">
    <property type="entry name" value="ZF_TFIIS_2"/>
    <property type="match status" value="1"/>
</dbReference>
<feature type="compositionally biased region" description="Polar residues" evidence="9">
    <location>
        <begin position="134"/>
        <end position="153"/>
    </location>
</feature>
<dbReference type="Pfam" id="PF08711">
    <property type="entry name" value="Med26"/>
    <property type="match status" value="1"/>
</dbReference>
<dbReference type="SUPFAM" id="SSF47676">
    <property type="entry name" value="Conserved domain common to transcription factors TFIIS, elongin A, CRSP70"/>
    <property type="match status" value="1"/>
</dbReference>
<dbReference type="CDD" id="cd13749">
    <property type="entry name" value="Zn-ribbon_TFIIS"/>
    <property type="match status" value="1"/>
</dbReference>
<keyword evidence="8" id="KW-0805">Transcription regulation</keyword>
<evidence type="ECO:0000256" key="9">
    <source>
        <dbReference type="SAM" id="MobiDB-lite"/>
    </source>
</evidence>
<feature type="region of interest" description="Disordered" evidence="9">
    <location>
        <begin position="131"/>
        <end position="162"/>
    </location>
</feature>
<reference evidence="14" key="1">
    <citation type="submission" date="2013-09" db="EMBL/GenBank/DDBJ databases">
        <title>Corchorus olitorius genome sequencing.</title>
        <authorList>
            <person name="Alam M."/>
            <person name="Haque M.S."/>
            <person name="Islam M.S."/>
            <person name="Emdad E.M."/>
            <person name="Islam M.M."/>
            <person name="Ahmed B."/>
            <person name="Halim A."/>
            <person name="Hossen Q.M.M."/>
            <person name="Hossain M.Z."/>
            <person name="Ahmed R."/>
            <person name="Khan M.M."/>
            <person name="Islam R."/>
            <person name="Rashid M.M."/>
            <person name="Khan S.A."/>
            <person name="Rahman M.S."/>
            <person name="Alam M."/>
            <person name="Yahiya A.S."/>
            <person name="Khan M.S."/>
            <person name="Azam M.S."/>
            <person name="Haque T."/>
            <person name="Lashkar M.Z.H."/>
            <person name="Akhand A.I."/>
            <person name="Morshed G."/>
            <person name="Roy S."/>
            <person name="Uddin K.S."/>
            <person name="Rabeya T."/>
            <person name="Hossain A.S."/>
            <person name="Chowdhury A."/>
            <person name="Snigdha A.R."/>
            <person name="Mortoza M.S."/>
            <person name="Matin S.A."/>
            <person name="Hoque S.M.E."/>
            <person name="Islam M.K."/>
            <person name="Roy D.K."/>
            <person name="Haider R."/>
            <person name="Moosa M.M."/>
            <person name="Elias S.M."/>
            <person name="Hasan A.M."/>
            <person name="Jahan S."/>
            <person name="Shafiuddin M."/>
            <person name="Mahmood N."/>
            <person name="Shommy N.S."/>
        </authorList>
    </citation>
    <scope>NUCLEOTIDE SEQUENCE [LARGE SCALE GENOMIC DNA]</scope>
    <source>
        <strain evidence="14">cv. O-4</strain>
    </source>
</reference>
<dbReference type="Proteomes" id="UP000187203">
    <property type="component" value="Unassembled WGS sequence"/>
</dbReference>
<dbReference type="PROSITE" id="PS00466">
    <property type="entry name" value="ZF_TFIIS_1"/>
    <property type="match status" value="1"/>
</dbReference>
<dbReference type="InterPro" id="IPR036575">
    <property type="entry name" value="TFIIS_cen_dom_sf"/>
</dbReference>
<dbReference type="CDD" id="cd00183">
    <property type="entry name" value="TFIIS_I"/>
    <property type="match status" value="1"/>
</dbReference>
<dbReference type="SMART" id="SM00440">
    <property type="entry name" value="ZnF_C2C2"/>
    <property type="match status" value="1"/>
</dbReference>
<comment type="subcellular location">
    <subcellularLocation>
        <location evidence="1 7 8">Nucleus</location>
    </subcellularLocation>
</comment>
<evidence type="ECO:0000259" key="11">
    <source>
        <dbReference type="PROSITE" id="PS51319"/>
    </source>
</evidence>
<dbReference type="GO" id="GO:0003677">
    <property type="term" value="F:DNA binding"/>
    <property type="evidence" value="ECO:0007669"/>
    <property type="project" value="UniProtKB-KW"/>
</dbReference>
<evidence type="ECO:0000259" key="10">
    <source>
        <dbReference type="PROSITE" id="PS51133"/>
    </source>
</evidence>
<dbReference type="GO" id="GO:0005634">
    <property type="term" value="C:nucleus"/>
    <property type="evidence" value="ECO:0007669"/>
    <property type="project" value="UniProtKB-SubCell"/>
</dbReference>
<dbReference type="InterPro" id="IPR006289">
    <property type="entry name" value="TFSII"/>
</dbReference>
<dbReference type="PROSITE" id="PS51319">
    <property type="entry name" value="TFIIS_N"/>
    <property type="match status" value="1"/>
</dbReference>
<dbReference type="OrthoDB" id="44867at2759"/>
<keyword evidence="2 8" id="KW-0479">Metal-binding</keyword>
<evidence type="ECO:0000256" key="2">
    <source>
        <dbReference type="ARBA" id="ARBA00022723"/>
    </source>
</evidence>
<evidence type="ECO:0000256" key="5">
    <source>
        <dbReference type="ARBA" id="ARBA00023242"/>
    </source>
</evidence>
<evidence type="ECO:0000256" key="6">
    <source>
        <dbReference type="PROSITE-ProRule" id="PRU00472"/>
    </source>
</evidence>
<accession>A0A1R3J561</accession>
<dbReference type="Pfam" id="PF07500">
    <property type="entry name" value="TFIIS_M"/>
    <property type="match status" value="1"/>
</dbReference>
<comment type="caution">
    <text evidence="13">The sequence shown here is derived from an EMBL/GenBank/DDBJ whole genome shotgun (WGS) entry which is preliminary data.</text>
</comment>
<evidence type="ECO:0000259" key="12">
    <source>
        <dbReference type="PROSITE" id="PS51321"/>
    </source>
</evidence>
<proteinExistence type="inferred from homology"/>
<evidence type="ECO:0000256" key="8">
    <source>
        <dbReference type="RuleBase" id="RU368078"/>
    </source>
</evidence>
<dbReference type="InterPro" id="IPR003617">
    <property type="entry name" value="TFIIS/CRSP70_N_sub"/>
</dbReference>
<evidence type="ECO:0000256" key="4">
    <source>
        <dbReference type="ARBA" id="ARBA00022833"/>
    </source>
</evidence>
<dbReference type="SMART" id="SM00509">
    <property type="entry name" value="TFS2N"/>
    <property type="match status" value="1"/>
</dbReference>
<dbReference type="Pfam" id="PF01096">
    <property type="entry name" value="Zn_ribbon_TFIIS"/>
    <property type="match status" value="1"/>
</dbReference>
<dbReference type="SMART" id="SM00510">
    <property type="entry name" value="TFS2M"/>
    <property type="match status" value="1"/>
</dbReference>
<keyword evidence="8" id="KW-0238">DNA-binding</keyword>
<dbReference type="NCBIfam" id="TIGR01385">
    <property type="entry name" value="TFSII"/>
    <property type="match status" value="1"/>
</dbReference>
<feature type="domain" description="TFIIS N-terminal" evidence="11">
    <location>
        <begin position="24"/>
        <end position="101"/>
    </location>
</feature>
<dbReference type="STRING" id="93759.A0A1R3J561"/>
<keyword evidence="14" id="KW-1185">Reference proteome</keyword>
<evidence type="ECO:0000256" key="7">
    <source>
        <dbReference type="PROSITE-ProRule" id="PRU00649"/>
    </source>
</evidence>
<feature type="domain" description="TFIIS central" evidence="12">
    <location>
        <begin position="170"/>
        <end position="293"/>
    </location>
</feature>
<protein>
    <recommendedName>
        <fullName evidence="8">Transcription elongation factor</fullName>
    </recommendedName>
</protein>
<dbReference type="GO" id="GO:0008270">
    <property type="term" value="F:zinc ion binding"/>
    <property type="evidence" value="ECO:0007669"/>
    <property type="project" value="UniProtKB-UniRule"/>
</dbReference>
<dbReference type="InterPro" id="IPR017923">
    <property type="entry name" value="TFIIS_N"/>
</dbReference>
<keyword evidence="4 8" id="KW-0862">Zinc</keyword>
<keyword evidence="8" id="KW-0804">Transcription</keyword>
<dbReference type="EMBL" id="AWUE01016634">
    <property type="protein sequence ID" value="OMO89979.1"/>
    <property type="molecule type" value="Genomic_DNA"/>
</dbReference>
<dbReference type="Gene3D" id="1.20.930.10">
    <property type="entry name" value="Conserved domain common to transcription factors TFIIS, elongin A, CRSP70"/>
    <property type="match status" value="1"/>
</dbReference>
<sequence length="338" mass="38325">MLISWFDMFTKIVNIALDLSIWLGAAKKAADRAAALDGAASEENRCIDALSQLKHFPITYQLLVSTQVGKQLRCLTNHPRKKIQSFARDVLRIWKNAVIKTNNGDVNNGKMGNKNSVKMEPVTAKSAYVDKVQKTPNNGTPSPDSYNKQTSSDIKFPPKPNSMVKCNDELRDKVREQIYDSLCKVLTEAGDDIKDEVNACDPERVAVSVECAMFESWGKSNGDKRIRYRSTLFNIKDQNNPDFRRKILLGEIKPHKIVNMTTEEMASDRRKLENKQLKEKALFNCQRPDAPTATTDQFKCGRCGSRKTTYNQIQTRSADEPMTTYVTCTNCKNCWKFC</sequence>
<organism evidence="13 14">
    <name type="scientific">Corchorus olitorius</name>
    <dbReference type="NCBI Taxonomy" id="93759"/>
    <lineage>
        <taxon>Eukaryota</taxon>
        <taxon>Viridiplantae</taxon>
        <taxon>Streptophyta</taxon>
        <taxon>Embryophyta</taxon>
        <taxon>Tracheophyta</taxon>
        <taxon>Spermatophyta</taxon>
        <taxon>Magnoliopsida</taxon>
        <taxon>eudicotyledons</taxon>
        <taxon>Gunneridae</taxon>
        <taxon>Pentapetalae</taxon>
        <taxon>rosids</taxon>
        <taxon>malvids</taxon>
        <taxon>Malvales</taxon>
        <taxon>Malvaceae</taxon>
        <taxon>Grewioideae</taxon>
        <taxon>Apeibeae</taxon>
        <taxon>Corchorus</taxon>
    </lineage>
</organism>
<dbReference type="SUPFAM" id="SSF46942">
    <property type="entry name" value="Elongation factor TFIIS domain 2"/>
    <property type="match status" value="1"/>
</dbReference>
<dbReference type="PROSITE" id="PS51321">
    <property type="entry name" value="TFIIS_CENTRAL"/>
    <property type="match status" value="1"/>
</dbReference>
<evidence type="ECO:0000313" key="14">
    <source>
        <dbReference type="Proteomes" id="UP000187203"/>
    </source>
</evidence>
<dbReference type="InterPro" id="IPR001222">
    <property type="entry name" value="Znf_TFIIS"/>
</dbReference>
<feature type="domain" description="TFIIS-type" evidence="10">
    <location>
        <begin position="296"/>
        <end position="336"/>
    </location>
</feature>
<evidence type="ECO:0000256" key="1">
    <source>
        <dbReference type="ARBA" id="ARBA00004123"/>
    </source>
</evidence>
<dbReference type="PIRSF" id="PIRSF006704">
    <property type="entry name" value="TF_IIS"/>
    <property type="match status" value="1"/>
</dbReference>
<dbReference type="GO" id="GO:0006368">
    <property type="term" value="P:transcription elongation by RNA polymerase II"/>
    <property type="evidence" value="ECO:0007669"/>
    <property type="project" value="InterPro"/>
</dbReference>
<evidence type="ECO:0000313" key="13">
    <source>
        <dbReference type="EMBL" id="OMO89979.1"/>
    </source>
</evidence>
<comment type="function">
    <text evidence="8">Necessary for efficient RNA polymerase II transcription elongation past template-encoded arresting sites.</text>
</comment>
<dbReference type="SUPFAM" id="SSF57783">
    <property type="entry name" value="Zinc beta-ribbon"/>
    <property type="match status" value="1"/>
</dbReference>
<name>A0A1R3J561_9ROSI</name>
<comment type="similarity">
    <text evidence="8">Belongs to the TFS-II family.</text>
</comment>
<gene>
    <name evidence="13" type="ORF">COLO4_19469</name>
</gene>